<organism evidence="9 10">
    <name type="scientific">Nitrosospira briensis</name>
    <dbReference type="NCBI Taxonomy" id="35799"/>
    <lineage>
        <taxon>Bacteria</taxon>
        <taxon>Pseudomonadati</taxon>
        <taxon>Pseudomonadota</taxon>
        <taxon>Betaproteobacteria</taxon>
        <taxon>Nitrosomonadales</taxon>
        <taxon>Nitrosomonadaceae</taxon>
        <taxon>Nitrosospira</taxon>
    </lineage>
</organism>
<dbReference type="GO" id="GO:0015095">
    <property type="term" value="F:magnesium ion transmembrane transporter activity"/>
    <property type="evidence" value="ECO:0007669"/>
    <property type="project" value="UniProtKB-UniRule"/>
</dbReference>
<evidence type="ECO:0000313" key="10">
    <source>
        <dbReference type="Proteomes" id="UP000183107"/>
    </source>
</evidence>
<dbReference type="PANTHER" id="PTHR46494:SF1">
    <property type="entry name" value="CORA FAMILY METAL ION TRANSPORTER (EUROFUNG)"/>
    <property type="match status" value="1"/>
</dbReference>
<dbReference type="NCBIfam" id="TIGR00383">
    <property type="entry name" value="corA"/>
    <property type="match status" value="1"/>
</dbReference>
<accession>A0A1I5ALY7</accession>
<keyword evidence="8" id="KW-0460">Magnesium</keyword>
<dbReference type="InterPro" id="IPR002523">
    <property type="entry name" value="MgTranspt_CorA/ZnTranspt_ZntB"/>
</dbReference>
<evidence type="ECO:0000256" key="8">
    <source>
        <dbReference type="RuleBase" id="RU362010"/>
    </source>
</evidence>
<dbReference type="STRING" id="1266925.GCA_000619905_01262"/>
<reference evidence="10" key="1">
    <citation type="submission" date="2016-10" db="EMBL/GenBank/DDBJ databases">
        <authorList>
            <person name="Varghese N."/>
        </authorList>
    </citation>
    <scope>NUCLEOTIDE SEQUENCE [LARGE SCALE GENOMIC DNA]</scope>
    <source>
        <strain evidence="10">Nsp8</strain>
    </source>
</reference>
<dbReference type="InterPro" id="IPR045863">
    <property type="entry name" value="CorA_TM1_TM2"/>
</dbReference>
<name>A0A1I5ALY7_9PROT</name>
<dbReference type="GO" id="GO:0050897">
    <property type="term" value="F:cobalt ion binding"/>
    <property type="evidence" value="ECO:0007669"/>
    <property type="project" value="TreeGrafter"/>
</dbReference>
<evidence type="ECO:0000256" key="1">
    <source>
        <dbReference type="ARBA" id="ARBA00004651"/>
    </source>
</evidence>
<comment type="function">
    <text evidence="8">Mediates influx of magnesium ions.</text>
</comment>
<evidence type="ECO:0000256" key="2">
    <source>
        <dbReference type="ARBA" id="ARBA00009765"/>
    </source>
</evidence>
<dbReference type="GO" id="GO:0015087">
    <property type="term" value="F:cobalt ion transmembrane transporter activity"/>
    <property type="evidence" value="ECO:0007669"/>
    <property type="project" value="UniProtKB-UniRule"/>
</dbReference>
<sequence>MASHSRKRSTKAGLPPGTLVHIGTKKGGASRITLLDYDANGVRESEVTAAGLSEKIKLARGIKWVNLHGLGDINSIEQIGACFNLHPLVLEDIFNTEQRAKLEDYGDYLYVVLKTFGYETAGAEQRIYSEQISLVLGKNFVLSFLETDGIQLHSVRDRLRSGKGQIAKSGADFLMYSLIDAIVDSYFVILERLDEKTEALETELIARPQPSTLQSIHRLKREGVFLRRALWPLREVISSLQRGDSPLFSRNTLLYLRDVYDHTIHIIESIESLRDLTAGMLDIYISSVSFRTSTVMKVLTVITTIFMPLTLITGIFGMNFKYLPGLEWDLGFFVVLGAMTVISAGMLLLFRWKKWL</sequence>
<keyword evidence="4 8" id="KW-1003">Cell membrane</keyword>
<evidence type="ECO:0000256" key="7">
    <source>
        <dbReference type="ARBA" id="ARBA00023136"/>
    </source>
</evidence>
<dbReference type="InterPro" id="IPR045861">
    <property type="entry name" value="CorA_cytoplasmic_dom"/>
</dbReference>
<keyword evidence="8" id="KW-0406">Ion transport</keyword>
<dbReference type="GO" id="GO:0005886">
    <property type="term" value="C:plasma membrane"/>
    <property type="evidence" value="ECO:0007669"/>
    <property type="project" value="UniProtKB-SubCell"/>
</dbReference>
<dbReference type="CDD" id="cd12828">
    <property type="entry name" value="TmCorA-like_1"/>
    <property type="match status" value="1"/>
</dbReference>
<evidence type="ECO:0000256" key="4">
    <source>
        <dbReference type="ARBA" id="ARBA00022475"/>
    </source>
</evidence>
<dbReference type="PANTHER" id="PTHR46494">
    <property type="entry name" value="CORA FAMILY METAL ION TRANSPORTER (EUROFUNG)"/>
    <property type="match status" value="1"/>
</dbReference>
<keyword evidence="3 8" id="KW-0813">Transport</keyword>
<evidence type="ECO:0000256" key="5">
    <source>
        <dbReference type="ARBA" id="ARBA00022692"/>
    </source>
</evidence>
<feature type="transmembrane region" description="Helical" evidence="8">
    <location>
        <begin position="330"/>
        <end position="350"/>
    </location>
</feature>
<evidence type="ECO:0000313" key="9">
    <source>
        <dbReference type="EMBL" id="SFN63546.1"/>
    </source>
</evidence>
<dbReference type="SUPFAM" id="SSF143865">
    <property type="entry name" value="CorA soluble domain-like"/>
    <property type="match status" value="1"/>
</dbReference>
<dbReference type="EMBL" id="FOVJ01000002">
    <property type="protein sequence ID" value="SFN63546.1"/>
    <property type="molecule type" value="Genomic_DNA"/>
</dbReference>
<comment type="similarity">
    <text evidence="2 8">Belongs to the CorA metal ion transporter (MIT) (TC 1.A.35) family.</text>
</comment>
<comment type="subcellular location">
    <subcellularLocation>
        <location evidence="1">Cell membrane</location>
        <topology evidence="1">Multi-pass membrane protein</topology>
    </subcellularLocation>
    <subcellularLocation>
        <location evidence="8">Membrane</location>
        <topology evidence="8">Multi-pass membrane protein</topology>
    </subcellularLocation>
</comment>
<dbReference type="Proteomes" id="UP000183107">
    <property type="component" value="Unassembled WGS sequence"/>
</dbReference>
<gene>
    <name evidence="8" type="primary">corA</name>
    <name evidence="9" type="ORF">SAMN05216386_1453</name>
</gene>
<dbReference type="AlphaFoldDB" id="A0A1I5ALY7"/>
<dbReference type="Gene3D" id="1.20.58.340">
    <property type="entry name" value="Magnesium transport protein CorA, transmembrane region"/>
    <property type="match status" value="2"/>
</dbReference>
<proteinExistence type="inferred from homology"/>
<dbReference type="Gene3D" id="3.30.460.20">
    <property type="entry name" value="CorA soluble domain-like"/>
    <property type="match status" value="1"/>
</dbReference>
<dbReference type="Pfam" id="PF01544">
    <property type="entry name" value="CorA"/>
    <property type="match status" value="1"/>
</dbReference>
<keyword evidence="10" id="KW-1185">Reference proteome</keyword>
<feature type="transmembrane region" description="Helical" evidence="8">
    <location>
        <begin position="298"/>
        <end position="318"/>
    </location>
</feature>
<keyword evidence="6 8" id="KW-1133">Transmembrane helix</keyword>
<dbReference type="FunFam" id="1.20.58.340:FF:000012">
    <property type="entry name" value="Magnesium transport protein CorA"/>
    <property type="match status" value="1"/>
</dbReference>
<protein>
    <recommendedName>
        <fullName evidence="8">Magnesium transport protein CorA</fullName>
    </recommendedName>
</protein>
<evidence type="ECO:0000256" key="3">
    <source>
        <dbReference type="ARBA" id="ARBA00022448"/>
    </source>
</evidence>
<dbReference type="GO" id="GO:0000287">
    <property type="term" value="F:magnesium ion binding"/>
    <property type="evidence" value="ECO:0007669"/>
    <property type="project" value="TreeGrafter"/>
</dbReference>
<keyword evidence="7 8" id="KW-0472">Membrane</keyword>
<keyword evidence="5 8" id="KW-0812">Transmembrane</keyword>
<dbReference type="OrthoDB" id="9803416at2"/>
<evidence type="ECO:0000256" key="6">
    <source>
        <dbReference type="ARBA" id="ARBA00022989"/>
    </source>
</evidence>
<dbReference type="SUPFAM" id="SSF144083">
    <property type="entry name" value="Magnesium transport protein CorA, transmembrane region"/>
    <property type="match status" value="1"/>
</dbReference>
<dbReference type="InterPro" id="IPR004488">
    <property type="entry name" value="Mg/Co-transport_prot_CorA"/>
</dbReference>